<reference evidence="1" key="1">
    <citation type="journal article" date="2015" name="Nature">
        <title>Complex archaea that bridge the gap between prokaryotes and eukaryotes.</title>
        <authorList>
            <person name="Spang A."/>
            <person name="Saw J.H."/>
            <person name="Jorgensen S.L."/>
            <person name="Zaremba-Niedzwiedzka K."/>
            <person name="Martijn J."/>
            <person name="Lind A.E."/>
            <person name="van Eijk R."/>
            <person name="Schleper C."/>
            <person name="Guy L."/>
            <person name="Ettema T.J."/>
        </authorList>
    </citation>
    <scope>NUCLEOTIDE SEQUENCE</scope>
</reference>
<gene>
    <name evidence="1" type="ORF">LCGC14_0638300</name>
</gene>
<name>A0A0F9R5A6_9ZZZZ</name>
<accession>A0A0F9R5A6</accession>
<sequence length="215" mass="22737">MANLSLRKIILTDRWPGYPNSNLGIPTGGFEATTGHSCVTAPTYPPMTKIQVFQNGADASSVQGPYTMIYLAFNEMSGSFPLSSAADQSSDARPICGHFDSTAYIDIGHYAEASDCPYIVSNTSACMDATSTGMIAIGCNPGIDVDGTTLAYQWSWMWCGGVCPHVDITRLDFDLTCSATAWNHVQPVVDTSHLVIGVGDASFEGICGIATTVSA</sequence>
<evidence type="ECO:0000313" key="1">
    <source>
        <dbReference type="EMBL" id="KKN49904.1"/>
    </source>
</evidence>
<dbReference type="EMBL" id="LAZR01001145">
    <property type="protein sequence ID" value="KKN49904.1"/>
    <property type="molecule type" value="Genomic_DNA"/>
</dbReference>
<dbReference type="AlphaFoldDB" id="A0A0F9R5A6"/>
<proteinExistence type="predicted"/>
<organism evidence="1">
    <name type="scientific">marine sediment metagenome</name>
    <dbReference type="NCBI Taxonomy" id="412755"/>
    <lineage>
        <taxon>unclassified sequences</taxon>
        <taxon>metagenomes</taxon>
        <taxon>ecological metagenomes</taxon>
    </lineage>
</organism>
<comment type="caution">
    <text evidence="1">The sequence shown here is derived from an EMBL/GenBank/DDBJ whole genome shotgun (WGS) entry which is preliminary data.</text>
</comment>
<protein>
    <submittedName>
        <fullName evidence="1">Uncharacterized protein</fullName>
    </submittedName>
</protein>